<dbReference type="InterPro" id="IPR027417">
    <property type="entry name" value="P-loop_NTPase"/>
</dbReference>
<dbReference type="InterPro" id="IPR051316">
    <property type="entry name" value="Zinc-reg_GTPase_activator"/>
</dbReference>
<dbReference type="GeneID" id="24818559"/>
<dbReference type="SUPFAM" id="SSF52540">
    <property type="entry name" value="P-loop containing nucleoside triphosphate hydrolases"/>
    <property type="match status" value="1"/>
</dbReference>
<organism evidence="2 3">
    <name type="scientific">Candidatus Methanoplasma termitum</name>
    <dbReference type="NCBI Taxonomy" id="1577791"/>
    <lineage>
        <taxon>Archaea</taxon>
        <taxon>Methanobacteriati</taxon>
        <taxon>Thermoplasmatota</taxon>
        <taxon>Thermoplasmata</taxon>
        <taxon>Methanomassiliicoccales</taxon>
        <taxon>Methanomassiliicoccaceae</taxon>
        <taxon>Candidatus Methanoplasma</taxon>
    </lineage>
</organism>
<gene>
    <name evidence="2" type="primary">hypB1</name>
    <name evidence="2" type="ORF">Mpt1_c08960</name>
</gene>
<evidence type="ECO:0000259" key="1">
    <source>
        <dbReference type="Pfam" id="PF02492"/>
    </source>
</evidence>
<dbReference type="OrthoDB" id="359387at2157"/>
<dbReference type="KEGG" id="mear:Mpt1_c08960"/>
<dbReference type="GO" id="GO:0005737">
    <property type="term" value="C:cytoplasm"/>
    <property type="evidence" value="ECO:0007669"/>
    <property type="project" value="TreeGrafter"/>
</dbReference>
<dbReference type="STRING" id="1577791.Mpt1_c08960"/>
<dbReference type="HOGENOM" id="CLU_017452_5_1_2"/>
<evidence type="ECO:0000313" key="2">
    <source>
        <dbReference type="EMBL" id="AIZ56772.1"/>
    </source>
</evidence>
<dbReference type="AlphaFoldDB" id="A0A0A7LEL9"/>
<dbReference type="EMBL" id="CP010070">
    <property type="protein sequence ID" value="AIZ56772.1"/>
    <property type="molecule type" value="Genomic_DNA"/>
</dbReference>
<name>A0A0A7LEL9_9ARCH</name>
<feature type="domain" description="CobW/HypB/UreG nucleotide-binding" evidence="1">
    <location>
        <begin position="3"/>
        <end position="181"/>
    </location>
</feature>
<dbReference type="RefSeq" id="WP_052399288.1">
    <property type="nucleotide sequence ID" value="NZ_CP010070.1"/>
</dbReference>
<dbReference type="PANTHER" id="PTHR13748">
    <property type="entry name" value="COBW-RELATED"/>
    <property type="match status" value="1"/>
</dbReference>
<dbReference type="InterPro" id="IPR003495">
    <property type="entry name" value="CobW/HypB/UreG_nucleotide-bd"/>
</dbReference>
<proteinExistence type="predicted"/>
<dbReference type="PANTHER" id="PTHR13748:SF62">
    <property type="entry name" value="COBW DOMAIN-CONTAINING PROTEIN"/>
    <property type="match status" value="1"/>
</dbReference>
<accession>A0A0A7LEL9</accession>
<protein>
    <submittedName>
        <fullName evidence="2">HypB1 protein</fullName>
    </submittedName>
</protein>
<evidence type="ECO:0000313" key="3">
    <source>
        <dbReference type="Proteomes" id="UP000030787"/>
    </source>
</evidence>
<reference evidence="2 3" key="1">
    <citation type="journal article" date="2014" name="Appl. Environ. Microbiol.">
        <title>Comparative Genome Analysis of 'Candidatus Methanoplasma termitum' Indicates a New Mode of Energy Metabolism in the Seventh Order of Methanogens.</title>
        <authorList>
            <person name="Lang K."/>
            <person name="Schuldes J."/>
            <person name="Klingl A."/>
            <person name="Poehlein A."/>
            <person name="Daniel R."/>
            <person name="Brune A."/>
        </authorList>
    </citation>
    <scope>NUCLEOTIDE SEQUENCE [LARGE SCALE GENOMIC DNA]</scope>
    <source>
        <strain evidence="3">Mpt1</strain>
    </source>
</reference>
<dbReference type="Gene3D" id="3.40.50.300">
    <property type="entry name" value="P-loop containing nucleotide triphosphate hydrolases"/>
    <property type="match status" value="1"/>
</dbReference>
<keyword evidence="3" id="KW-1185">Reference proteome</keyword>
<sequence length="225" mass="24483">MKVSQIAGFLGSGKTTAVMKIVDELMKRGYKIAIVVNDVGEINVDAKFIEAHGLKAKEIAGGCICCQIAGTFSETLASLHDSFNPDIVIVEPSGVAIPWGLKRAAEYSEAKADMIIEHAPVITLVDATRVDLLVKAVKRLVETQIREADVCFVNKVDSASAADIAKTEKMIKEMNPKAEVYHMSSETGRGIDIACDLIVNRISARYDEAIEEELLRKQYGGRKDA</sequence>
<dbReference type="Proteomes" id="UP000030787">
    <property type="component" value="Chromosome"/>
</dbReference>
<dbReference type="Pfam" id="PF02492">
    <property type="entry name" value="cobW"/>
    <property type="match status" value="1"/>
</dbReference>